<dbReference type="SUPFAM" id="SSF47459">
    <property type="entry name" value="HLH, helix-loop-helix DNA-binding domain"/>
    <property type="match status" value="1"/>
</dbReference>
<evidence type="ECO:0000256" key="3">
    <source>
        <dbReference type="ARBA" id="ARBA00023242"/>
    </source>
</evidence>
<dbReference type="OrthoDB" id="6021714at2759"/>
<sequence>MISTFNLAKLANNDTGNVRPANICEKAGVEMAQVKKAEKSRVHAKQRRTDESKEICEIADLLPLPRNVTKRLDKASILRLAITFLKLRNYIGSDKDAFEELNSDIGEGT</sequence>
<dbReference type="Gene3D" id="4.10.280.10">
    <property type="entry name" value="Helix-loop-helix DNA-binding domain"/>
    <property type="match status" value="1"/>
</dbReference>
<keyword evidence="1" id="KW-0805">Transcription regulation</keyword>
<evidence type="ECO:0000256" key="1">
    <source>
        <dbReference type="ARBA" id="ARBA00023015"/>
    </source>
</evidence>
<feature type="domain" description="BHLH" evidence="4">
    <location>
        <begin position="35"/>
        <end position="88"/>
    </location>
</feature>
<dbReference type="GO" id="GO:0000977">
    <property type="term" value="F:RNA polymerase II transcription regulatory region sequence-specific DNA binding"/>
    <property type="evidence" value="ECO:0007669"/>
    <property type="project" value="TreeGrafter"/>
</dbReference>
<comment type="caution">
    <text evidence="5">The sequence shown here is derived from an EMBL/GenBank/DDBJ whole genome shotgun (WGS) entry which is preliminary data.</text>
</comment>
<dbReference type="EMBL" id="VXIV02000399">
    <property type="protein sequence ID" value="KAF6038540.1"/>
    <property type="molecule type" value="Genomic_DNA"/>
</dbReference>
<dbReference type="PANTHER" id="PTHR23043">
    <property type="entry name" value="HYPOXIA-INDUCIBLE FACTOR 1 ALPHA"/>
    <property type="match status" value="1"/>
</dbReference>
<keyword evidence="6" id="KW-1185">Reference proteome</keyword>
<keyword evidence="3" id="KW-0539">Nucleus</keyword>
<dbReference type="PANTHER" id="PTHR23043:SF17">
    <property type="entry name" value="PROTEIN SIMILAR"/>
    <property type="match status" value="1"/>
</dbReference>
<proteinExistence type="predicted"/>
<evidence type="ECO:0000313" key="5">
    <source>
        <dbReference type="EMBL" id="KAF6038540.1"/>
    </source>
</evidence>
<name>A0A7J7KIK9_BUGNE</name>
<dbReference type="GO" id="GO:0000981">
    <property type="term" value="F:DNA-binding transcription factor activity, RNA polymerase II-specific"/>
    <property type="evidence" value="ECO:0007669"/>
    <property type="project" value="TreeGrafter"/>
</dbReference>
<dbReference type="Pfam" id="PF23171">
    <property type="entry name" value="bHLH_HIF1A"/>
    <property type="match status" value="1"/>
</dbReference>
<evidence type="ECO:0000259" key="4">
    <source>
        <dbReference type="PROSITE" id="PS50888"/>
    </source>
</evidence>
<dbReference type="PROSITE" id="PS50888">
    <property type="entry name" value="BHLH"/>
    <property type="match status" value="1"/>
</dbReference>
<dbReference type="AlphaFoldDB" id="A0A7J7KIK9"/>
<reference evidence="5" key="1">
    <citation type="submission" date="2020-06" db="EMBL/GenBank/DDBJ databases">
        <title>Draft genome of Bugula neritina, a colonial animal packing powerful symbionts and potential medicines.</title>
        <authorList>
            <person name="Rayko M."/>
        </authorList>
    </citation>
    <scope>NUCLEOTIDE SEQUENCE [LARGE SCALE GENOMIC DNA]</scope>
    <source>
        <strain evidence="5">Kwan_BN1</strain>
    </source>
</reference>
<keyword evidence="2" id="KW-0804">Transcription</keyword>
<dbReference type="Proteomes" id="UP000593567">
    <property type="component" value="Unassembled WGS sequence"/>
</dbReference>
<accession>A0A7J7KIK9</accession>
<dbReference type="GO" id="GO:0046983">
    <property type="term" value="F:protein dimerization activity"/>
    <property type="evidence" value="ECO:0007669"/>
    <property type="project" value="InterPro"/>
</dbReference>
<organism evidence="5 6">
    <name type="scientific">Bugula neritina</name>
    <name type="common">Brown bryozoan</name>
    <name type="synonym">Sertularia neritina</name>
    <dbReference type="NCBI Taxonomy" id="10212"/>
    <lineage>
        <taxon>Eukaryota</taxon>
        <taxon>Metazoa</taxon>
        <taxon>Spiralia</taxon>
        <taxon>Lophotrochozoa</taxon>
        <taxon>Bryozoa</taxon>
        <taxon>Gymnolaemata</taxon>
        <taxon>Cheilostomatida</taxon>
        <taxon>Flustrina</taxon>
        <taxon>Buguloidea</taxon>
        <taxon>Bugulidae</taxon>
        <taxon>Bugula</taxon>
    </lineage>
</organism>
<evidence type="ECO:0000256" key="2">
    <source>
        <dbReference type="ARBA" id="ARBA00023163"/>
    </source>
</evidence>
<dbReference type="InterPro" id="IPR036638">
    <property type="entry name" value="HLH_DNA-bd_sf"/>
</dbReference>
<protein>
    <submittedName>
        <fullName evidence="5">HIF1A</fullName>
    </submittedName>
</protein>
<gene>
    <name evidence="5" type="ORF">EB796_003137</name>
</gene>
<evidence type="ECO:0000313" key="6">
    <source>
        <dbReference type="Proteomes" id="UP000593567"/>
    </source>
</evidence>
<dbReference type="InterPro" id="IPR011598">
    <property type="entry name" value="bHLH_dom"/>
</dbReference>